<sequence precursor="true">MLRKYLMTIVIASTMLALPLDDCFARGFGGGRGGFGGGGFGGERAGGGGFRGGLGGDRAGGGFNRGGFGGDRAGGDRFGGGNRPGNAGLGGNGFGGNRPDGNRLDGNRPDGNRLGGNGSGESRLGDGGLGNGRGADGQAGSRFNSPDKSKLGNFLGLPSDGGMNHLAGGNGNGGRGIAGRAGNGSRIGQENNIGSGNHIGEWGNNVTGNKVNVANQVGVGGGFNHVPTSTRYSDASAIRTNYNDVNIYGRGWYGAHPTAWRAAGWGAGYAWRDATWRSLGTWFAYPEYNAPLYYDYGDNVVYQGEDVYVSGKDVGTSEEYYNQASQLASDGSSDSESSSQGDWLPLGVFALSDSGAKSASATIQLAVNKEGILRGNYTKSDSKDSQVVHGSVDKKTQRAAFTVGDDQTDIYESGLYNFTKEQAPLLLHKGKDKTQQLLMVRLKKPAGGDDSSNDNQ</sequence>
<keyword evidence="4" id="KW-1185">Reference proteome</keyword>
<evidence type="ECO:0008006" key="5">
    <source>
        <dbReference type="Google" id="ProtNLM"/>
    </source>
</evidence>
<dbReference type="RefSeq" id="WP_144996001.1">
    <property type="nucleotide sequence ID" value="NZ_CP036281.1"/>
</dbReference>
<feature type="region of interest" description="Disordered" evidence="1">
    <location>
        <begin position="63"/>
        <end position="151"/>
    </location>
</feature>
<protein>
    <recommendedName>
        <fullName evidence="5">Mu-protocadherin-putative cell-suface protein</fullName>
    </recommendedName>
</protein>
<dbReference type="Proteomes" id="UP000317178">
    <property type="component" value="Chromosome"/>
</dbReference>
<organism evidence="3 4">
    <name type="scientific">Polystyrenella longa</name>
    <dbReference type="NCBI Taxonomy" id="2528007"/>
    <lineage>
        <taxon>Bacteria</taxon>
        <taxon>Pseudomonadati</taxon>
        <taxon>Planctomycetota</taxon>
        <taxon>Planctomycetia</taxon>
        <taxon>Planctomycetales</taxon>
        <taxon>Planctomycetaceae</taxon>
        <taxon>Polystyrenella</taxon>
    </lineage>
</organism>
<evidence type="ECO:0000313" key="4">
    <source>
        <dbReference type="Proteomes" id="UP000317178"/>
    </source>
</evidence>
<dbReference type="AlphaFoldDB" id="A0A518CNF6"/>
<accession>A0A518CNF6</accession>
<evidence type="ECO:0000313" key="3">
    <source>
        <dbReference type="EMBL" id="QDU80762.1"/>
    </source>
</evidence>
<dbReference type="OrthoDB" id="282085at2"/>
<feature type="compositionally biased region" description="Basic and acidic residues" evidence="1">
    <location>
        <begin position="100"/>
        <end position="111"/>
    </location>
</feature>
<feature type="compositionally biased region" description="Gly residues" evidence="1">
    <location>
        <begin position="63"/>
        <end position="98"/>
    </location>
</feature>
<evidence type="ECO:0000256" key="2">
    <source>
        <dbReference type="SAM" id="SignalP"/>
    </source>
</evidence>
<feature type="signal peptide" evidence="2">
    <location>
        <begin position="1"/>
        <end position="17"/>
    </location>
</feature>
<name>A0A518CNF6_9PLAN</name>
<evidence type="ECO:0000256" key="1">
    <source>
        <dbReference type="SAM" id="MobiDB-lite"/>
    </source>
</evidence>
<feature type="chain" id="PRO_5022105511" description="Mu-protocadherin-putative cell-suface protein" evidence="2">
    <location>
        <begin position="18"/>
        <end position="456"/>
    </location>
</feature>
<proteinExistence type="predicted"/>
<dbReference type="EMBL" id="CP036281">
    <property type="protein sequence ID" value="QDU80762.1"/>
    <property type="molecule type" value="Genomic_DNA"/>
</dbReference>
<keyword evidence="2" id="KW-0732">Signal</keyword>
<reference evidence="3 4" key="1">
    <citation type="submission" date="2019-02" db="EMBL/GenBank/DDBJ databases">
        <title>Deep-cultivation of Planctomycetes and their phenomic and genomic characterization uncovers novel biology.</title>
        <authorList>
            <person name="Wiegand S."/>
            <person name="Jogler M."/>
            <person name="Boedeker C."/>
            <person name="Pinto D."/>
            <person name="Vollmers J."/>
            <person name="Rivas-Marin E."/>
            <person name="Kohn T."/>
            <person name="Peeters S.H."/>
            <person name="Heuer A."/>
            <person name="Rast P."/>
            <person name="Oberbeckmann S."/>
            <person name="Bunk B."/>
            <person name="Jeske O."/>
            <person name="Meyerdierks A."/>
            <person name="Storesund J.E."/>
            <person name="Kallscheuer N."/>
            <person name="Luecker S."/>
            <person name="Lage O.M."/>
            <person name="Pohl T."/>
            <person name="Merkel B.J."/>
            <person name="Hornburger P."/>
            <person name="Mueller R.-W."/>
            <person name="Bruemmer F."/>
            <person name="Labrenz M."/>
            <person name="Spormann A.M."/>
            <person name="Op den Camp H."/>
            <person name="Overmann J."/>
            <person name="Amann R."/>
            <person name="Jetten M.S.M."/>
            <person name="Mascher T."/>
            <person name="Medema M.H."/>
            <person name="Devos D.P."/>
            <person name="Kaster A.-K."/>
            <person name="Ovreas L."/>
            <person name="Rohde M."/>
            <person name="Galperin M.Y."/>
            <person name="Jogler C."/>
        </authorList>
    </citation>
    <scope>NUCLEOTIDE SEQUENCE [LARGE SCALE GENOMIC DNA]</scope>
    <source>
        <strain evidence="3 4">Pla110</strain>
    </source>
</reference>
<feature type="compositionally biased region" description="Gly residues" evidence="1">
    <location>
        <begin position="113"/>
        <end position="137"/>
    </location>
</feature>
<dbReference type="KEGG" id="plon:Pla110_24950"/>
<gene>
    <name evidence="3" type="ORF">Pla110_24950</name>
</gene>